<organism evidence="2 3">
    <name type="scientific">Streptomyces prasinosporus</name>
    <dbReference type="NCBI Taxonomy" id="68256"/>
    <lineage>
        <taxon>Bacteria</taxon>
        <taxon>Bacillati</taxon>
        <taxon>Actinomycetota</taxon>
        <taxon>Actinomycetes</taxon>
        <taxon>Kitasatosporales</taxon>
        <taxon>Streptomycetaceae</taxon>
        <taxon>Streptomyces</taxon>
        <taxon>Streptomyces albogriseolus group</taxon>
    </lineage>
</organism>
<protein>
    <submittedName>
        <fullName evidence="2">Uncharacterized protein</fullName>
    </submittedName>
</protein>
<sequence>MRSAREEPRWGHRRIRRLLDVPTAEARGAVRLDAAEGPPRITAFRLTGRERVRPAPGATCRAGATARASSTTGRAQAVSLGPVRLGLGAGTRVSGPVVRTTGSRLAP</sequence>
<evidence type="ECO:0000313" key="2">
    <source>
        <dbReference type="EMBL" id="GAA3494610.1"/>
    </source>
</evidence>
<feature type="compositionally biased region" description="Low complexity" evidence="1">
    <location>
        <begin position="54"/>
        <end position="73"/>
    </location>
</feature>
<feature type="region of interest" description="Disordered" evidence="1">
    <location>
        <begin position="50"/>
        <end position="73"/>
    </location>
</feature>
<proteinExistence type="predicted"/>
<comment type="caution">
    <text evidence="2">The sequence shown here is derived from an EMBL/GenBank/DDBJ whole genome shotgun (WGS) entry which is preliminary data.</text>
</comment>
<keyword evidence="3" id="KW-1185">Reference proteome</keyword>
<name>A0ABP6TID6_9ACTN</name>
<reference evidence="3" key="1">
    <citation type="journal article" date="2019" name="Int. J. Syst. Evol. Microbiol.">
        <title>The Global Catalogue of Microorganisms (GCM) 10K type strain sequencing project: providing services to taxonomists for standard genome sequencing and annotation.</title>
        <authorList>
            <consortium name="The Broad Institute Genomics Platform"/>
            <consortium name="The Broad Institute Genome Sequencing Center for Infectious Disease"/>
            <person name="Wu L."/>
            <person name="Ma J."/>
        </authorList>
    </citation>
    <scope>NUCLEOTIDE SEQUENCE [LARGE SCALE GENOMIC DNA]</scope>
    <source>
        <strain evidence="3">JCM 4816</strain>
    </source>
</reference>
<evidence type="ECO:0000256" key="1">
    <source>
        <dbReference type="SAM" id="MobiDB-lite"/>
    </source>
</evidence>
<gene>
    <name evidence="2" type="ORF">GCM10019016_017100</name>
</gene>
<dbReference type="EMBL" id="BAAAXF010000018">
    <property type="protein sequence ID" value="GAA3494610.1"/>
    <property type="molecule type" value="Genomic_DNA"/>
</dbReference>
<dbReference type="Proteomes" id="UP001501455">
    <property type="component" value="Unassembled WGS sequence"/>
</dbReference>
<evidence type="ECO:0000313" key="3">
    <source>
        <dbReference type="Proteomes" id="UP001501455"/>
    </source>
</evidence>
<accession>A0ABP6TID6</accession>